<evidence type="ECO:0000313" key="9">
    <source>
        <dbReference type="Proteomes" id="UP001446205"/>
    </source>
</evidence>
<keyword evidence="4 7" id="KW-0472">Membrane</keyword>
<evidence type="ECO:0000256" key="5">
    <source>
        <dbReference type="ARBA" id="ARBA00023239"/>
    </source>
</evidence>
<dbReference type="Pfam" id="PF02618">
    <property type="entry name" value="YceG"/>
    <property type="match status" value="1"/>
</dbReference>
<dbReference type="PANTHER" id="PTHR30518">
    <property type="entry name" value="ENDOLYTIC MUREIN TRANSGLYCOSYLASE"/>
    <property type="match status" value="1"/>
</dbReference>
<dbReference type="InterPro" id="IPR003770">
    <property type="entry name" value="MLTG-like"/>
</dbReference>
<dbReference type="CDD" id="cd08010">
    <property type="entry name" value="MltG_like"/>
    <property type="match status" value="1"/>
</dbReference>
<reference evidence="8 9" key="1">
    <citation type="submission" date="2024-04" db="EMBL/GenBank/DDBJ databases">
        <authorList>
            <person name="Abashina T."/>
            <person name="Shaikin A."/>
        </authorList>
    </citation>
    <scope>NUCLEOTIDE SEQUENCE [LARGE SCALE GENOMIC DNA]</scope>
    <source>
        <strain evidence="8 9">AAFK</strain>
    </source>
</reference>
<comment type="catalytic activity">
    <reaction evidence="7">
        <text>a peptidoglycan chain = a peptidoglycan chain with N-acetyl-1,6-anhydromuramyl-[peptide] at the reducing end + a peptidoglycan chain with N-acetylglucosamine at the non-reducing end.</text>
        <dbReference type="EC" id="4.2.2.29"/>
    </reaction>
</comment>
<dbReference type="Proteomes" id="UP001446205">
    <property type="component" value="Unassembled WGS sequence"/>
</dbReference>
<accession>A0ABU9D4D1</accession>
<dbReference type="PANTHER" id="PTHR30518:SF2">
    <property type="entry name" value="ENDOLYTIC MUREIN TRANSGLYCOSYLASE"/>
    <property type="match status" value="1"/>
</dbReference>
<comment type="similarity">
    <text evidence="7">Belongs to the transglycosylase MltG family.</text>
</comment>
<keyword evidence="7" id="KW-0997">Cell inner membrane</keyword>
<dbReference type="RefSeq" id="WP_341369483.1">
    <property type="nucleotide sequence ID" value="NZ_JBBPCO010000001.1"/>
</dbReference>
<proteinExistence type="inferred from homology"/>
<evidence type="ECO:0000256" key="2">
    <source>
        <dbReference type="ARBA" id="ARBA00022692"/>
    </source>
</evidence>
<organism evidence="8 9">
    <name type="scientific">Thermithiobacillus plumbiphilus</name>
    <dbReference type="NCBI Taxonomy" id="1729899"/>
    <lineage>
        <taxon>Bacteria</taxon>
        <taxon>Pseudomonadati</taxon>
        <taxon>Pseudomonadota</taxon>
        <taxon>Acidithiobacillia</taxon>
        <taxon>Acidithiobacillales</taxon>
        <taxon>Thermithiobacillaceae</taxon>
        <taxon>Thermithiobacillus</taxon>
    </lineage>
</organism>
<gene>
    <name evidence="7 8" type="primary">mltG</name>
    <name evidence="8" type="ORF">WOB96_01455</name>
</gene>
<evidence type="ECO:0000256" key="7">
    <source>
        <dbReference type="HAMAP-Rule" id="MF_02065"/>
    </source>
</evidence>
<evidence type="ECO:0000256" key="4">
    <source>
        <dbReference type="ARBA" id="ARBA00023136"/>
    </source>
</evidence>
<keyword evidence="6 7" id="KW-0961">Cell wall biogenesis/degradation</keyword>
<keyword evidence="1 7" id="KW-1003">Cell membrane</keyword>
<evidence type="ECO:0000256" key="6">
    <source>
        <dbReference type="ARBA" id="ARBA00023316"/>
    </source>
</evidence>
<keyword evidence="3 7" id="KW-1133">Transmembrane helix</keyword>
<protein>
    <recommendedName>
        <fullName evidence="7">Endolytic murein transglycosylase</fullName>
        <ecNumber evidence="7">4.2.2.29</ecNumber>
    </recommendedName>
    <alternativeName>
        <fullName evidence="7">Peptidoglycan lytic transglycosylase</fullName>
    </alternativeName>
    <alternativeName>
        <fullName evidence="7">Peptidoglycan polymerization terminase</fullName>
    </alternativeName>
</protein>
<dbReference type="HAMAP" id="MF_02065">
    <property type="entry name" value="MltG"/>
    <property type="match status" value="1"/>
</dbReference>
<evidence type="ECO:0000313" key="8">
    <source>
        <dbReference type="EMBL" id="MEK8088420.1"/>
    </source>
</evidence>
<dbReference type="Gene3D" id="3.30.160.60">
    <property type="entry name" value="Classic Zinc Finger"/>
    <property type="match status" value="1"/>
</dbReference>
<feature type="site" description="Important for catalytic activity" evidence="7">
    <location>
        <position position="224"/>
    </location>
</feature>
<dbReference type="NCBIfam" id="TIGR00247">
    <property type="entry name" value="endolytic transglycosylase MltG"/>
    <property type="match status" value="1"/>
</dbReference>
<name>A0ABU9D4D1_9PROT</name>
<keyword evidence="5 7" id="KW-0456">Lyase</keyword>
<evidence type="ECO:0000256" key="1">
    <source>
        <dbReference type="ARBA" id="ARBA00022475"/>
    </source>
</evidence>
<keyword evidence="9" id="KW-1185">Reference proteome</keyword>
<dbReference type="EMBL" id="JBBPCO010000001">
    <property type="protein sequence ID" value="MEK8088420.1"/>
    <property type="molecule type" value="Genomic_DNA"/>
</dbReference>
<comment type="function">
    <text evidence="7">Functions as a peptidoglycan terminase that cleaves nascent peptidoglycan strands endolytically to terminate their elongation.</text>
</comment>
<keyword evidence="2 7" id="KW-0812">Transmembrane</keyword>
<dbReference type="EC" id="4.2.2.29" evidence="7"/>
<sequence length="344" mass="37541">MSKKRNKRSPLRGLLLLGLLAFFGAAAYGLYYLQAPRAIPAAGVMVAVPAGAPAQRVAQELERQGVISNWQLFYAYIRLTGKARGIQSGDYLFAGVVSPSQVLDKMLSGEVLIRNFTIPPGWRVRDVLLALQDFGQLLDLSGLPPPDRAQNLLVETGLGTGPAEGWLFPDSYRIDRGSKAVDLLARAHDRMKQVMAEEWAGRAPGLPIKTPEEALTLASIVEKETGVETEKPLVAAVFVNRLRTGMRLQTDPTVIYGLGEAYDGNIRLQDLRTPTAYNTYTMTGLPPTPIALPNRSSIHAALHPADSKALYFVADGKGGHVFTDNYPDHERAVKRLLASQKQKS</sequence>
<dbReference type="Gene3D" id="3.30.1490.480">
    <property type="entry name" value="Endolytic murein transglycosylase"/>
    <property type="match status" value="1"/>
</dbReference>
<evidence type="ECO:0000256" key="3">
    <source>
        <dbReference type="ARBA" id="ARBA00022989"/>
    </source>
</evidence>
<comment type="caution">
    <text evidence="8">The sequence shown here is derived from an EMBL/GenBank/DDBJ whole genome shotgun (WGS) entry which is preliminary data.</text>
</comment>